<feature type="region of interest" description="Disordered" evidence="1">
    <location>
        <begin position="93"/>
        <end position="114"/>
    </location>
</feature>
<gene>
    <name evidence="2" type="ORF">K402DRAFT_415917</name>
</gene>
<evidence type="ECO:0000313" key="3">
    <source>
        <dbReference type="Proteomes" id="UP000800041"/>
    </source>
</evidence>
<name>A0A6G1HGR2_9PEZI</name>
<proteinExistence type="predicted"/>
<dbReference type="AlphaFoldDB" id="A0A6G1HGR2"/>
<feature type="compositionally biased region" description="Polar residues" evidence="1">
    <location>
        <begin position="101"/>
        <end position="111"/>
    </location>
</feature>
<reference evidence="2" key="1">
    <citation type="journal article" date="2020" name="Stud. Mycol.">
        <title>101 Dothideomycetes genomes: a test case for predicting lifestyles and emergence of pathogens.</title>
        <authorList>
            <person name="Haridas S."/>
            <person name="Albert R."/>
            <person name="Binder M."/>
            <person name="Bloem J."/>
            <person name="Labutti K."/>
            <person name="Salamov A."/>
            <person name="Andreopoulos B."/>
            <person name="Baker S."/>
            <person name="Barry K."/>
            <person name="Bills G."/>
            <person name="Bluhm B."/>
            <person name="Cannon C."/>
            <person name="Castanera R."/>
            <person name="Culley D."/>
            <person name="Daum C."/>
            <person name="Ezra D."/>
            <person name="Gonzalez J."/>
            <person name="Henrissat B."/>
            <person name="Kuo A."/>
            <person name="Liang C."/>
            <person name="Lipzen A."/>
            <person name="Lutzoni F."/>
            <person name="Magnuson J."/>
            <person name="Mondo S."/>
            <person name="Nolan M."/>
            <person name="Ohm R."/>
            <person name="Pangilinan J."/>
            <person name="Park H.-J."/>
            <person name="Ramirez L."/>
            <person name="Alfaro M."/>
            <person name="Sun H."/>
            <person name="Tritt A."/>
            <person name="Yoshinaga Y."/>
            <person name="Zwiers L.-H."/>
            <person name="Turgeon B."/>
            <person name="Goodwin S."/>
            <person name="Spatafora J."/>
            <person name="Crous P."/>
            <person name="Grigoriev I."/>
        </authorList>
    </citation>
    <scope>NUCLEOTIDE SEQUENCE</scope>
    <source>
        <strain evidence="2">CBS 113979</strain>
    </source>
</reference>
<feature type="region of interest" description="Disordered" evidence="1">
    <location>
        <begin position="233"/>
        <end position="255"/>
    </location>
</feature>
<protein>
    <submittedName>
        <fullName evidence="2">Uncharacterized protein</fullName>
    </submittedName>
</protein>
<feature type="compositionally biased region" description="Low complexity" evidence="1">
    <location>
        <begin position="239"/>
        <end position="249"/>
    </location>
</feature>
<accession>A0A6G1HGR2</accession>
<dbReference type="EMBL" id="ML977137">
    <property type="protein sequence ID" value="KAF1992222.1"/>
    <property type="molecule type" value="Genomic_DNA"/>
</dbReference>
<keyword evidence="3" id="KW-1185">Reference proteome</keyword>
<evidence type="ECO:0000313" key="2">
    <source>
        <dbReference type="EMBL" id="KAF1992222.1"/>
    </source>
</evidence>
<sequence length="732" mass="80854">MATPLPPDDDFESDDLRYRSLTRILALFGEFAPAFEPQSPELHLVSSYLIRDIPSILTRTSQEEISIGVPLAETEKSDYDAVIVSSGGLLNGAQEEDFQPSKGQTETSSVVDSAPGATGELKEFLVGSQVNQDFDLENLAISAGQRAQDVPPLASGSAPGAIEEDKESLAASQIAEDFAFGDLAISDDQRAQDVPHLASGSAPGVTDEDKESLAGSQVDQDFGLENLKISDDQSAQDVSAPASGSAPGATDNGLEMTDDQREYSLVFREQSFLEHVLGVQYLLNSIYDPLTPKKEKLEMGALLRRHTILHCLPKMVANLETYQEQHQYFISGPAPRWSDSLRQLGHVTVPARQLHSFVGSVQALYNKIFEWFQKDTMVWQLMVVEFRRLVQNEKTGATGRMKVSHGSILTKWAPVIHRSVGAMVKRIRECVARLHNARTAFWAIEEFSAADFWAMADELKLLNVLQDMLAHTFRDLGPIFEEYINAVGVAWRKANGGYIVFGAPKASDILGVLCQDSVVSSRVEGISRVHHRNCDYQATQFLAGMDARTVELDKEAPADDKVEDWKQTIRGLYEGTQNQFGEFHIQRLEIATRRFSEILRVLHSNKTDGRVHPEGHIAATIAIPPPAIVSPALAAFRRKIAAENAAFPPLPPFLVATSNKKVCTGCALLLQARVGFDQMLSPLAVKSTTHRACALPKDCPVEIRKAAIRYLENMLMDLFLNEHFWVTLQESE</sequence>
<organism evidence="2 3">
    <name type="scientific">Aulographum hederae CBS 113979</name>
    <dbReference type="NCBI Taxonomy" id="1176131"/>
    <lineage>
        <taxon>Eukaryota</taxon>
        <taxon>Fungi</taxon>
        <taxon>Dikarya</taxon>
        <taxon>Ascomycota</taxon>
        <taxon>Pezizomycotina</taxon>
        <taxon>Dothideomycetes</taxon>
        <taxon>Pleosporomycetidae</taxon>
        <taxon>Aulographales</taxon>
        <taxon>Aulographaceae</taxon>
    </lineage>
</organism>
<evidence type="ECO:0000256" key="1">
    <source>
        <dbReference type="SAM" id="MobiDB-lite"/>
    </source>
</evidence>
<dbReference type="Proteomes" id="UP000800041">
    <property type="component" value="Unassembled WGS sequence"/>
</dbReference>
<feature type="region of interest" description="Disordered" evidence="1">
    <location>
        <begin position="193"/>
        <end position="214"/>
    </location>
</feature>
<feature type="region of interest" description="Disordered" evidence="1">
    <location>
        <begin position="147"/>
        <end position="169"/>
    </location>
</feature>